<feature type="coiled-coil region" evidence="1">
    <location>
        <begin position="211"/>
        <end position="290"/>
    </location>
</feature>
<dbReference type="InterPro" id="IPR008984">
    <property type="entry name" value="SMAD_FHA_dom_sf"/>
</dbReference>
<feature type="coiled-coil region" evidence="1">
    <location>
        <begin position="384"/>
        <end position="411"/>
    </location>
</feature>
<sequence>MTDYQAPKWGLCGQNVHNISLEAIKAGSVIDEISFPKYKSYQIAGRMKEGCDVHFNHPSISRTHAVFQFDEQGKLFLMDLKSTHGTFLNKKRIHPGKFYALNVGDLLRFGDSTRLYAICGPSELLPNELGRAQKGKVNNAKQVKGDDCATWGFGEDAVEEEESDNSDVCETDKPDKTLSFFAHFGKLQEEREQESTPSDMNEKEKRDWQGIQRRRLKKQHLQQEIDRIQAKQFQLNGGLTTGQVQAMERNESYIQRLDKEIEELEAKLRVKRDQKTHQRLRQDNEDLSDTRISIKRTEYDSDEDDYYDRTMTNQRIDPVRSDRSLQSMPLTSTDIQRNIMQLQKSLSIVEEQRRTYLDQDRSADCDGETEAVDALDAYMNLTKKKMESDNLENLRQKELEIEQKLDQQRRLLSIATPAIASITISAPEEKQDSPVKTINVTAVSLNSVEKQQQSDVPEATATKKRSITELEPHVMRNEKKKTQRIAQRSNKTIGPKLPQNVQIPKAQSIPSSNGVDHLPLKPFQVLEGGEAIWLPPSDQTGNGRTKLNEKYGY</sequence>
<dbReference type="Gene3D" id="2.60.200.20">
    <property type="match status" value="1"/>
</dbReference>
<dbReference type="PROSITE" id="PS50006">
    <property type="entry name" value="FHA_DOMAIN"/>
    <property type="match status" value="1"/>
</dbReference>
<name>F0W6A0_9STRA</name>
<reference evidence="4" key="1">
    <citation type="journal article" date="2011" name="PLoS Biol.">
        <title>Gene gain and loss during evolution of obligate parasitism in the white rust pathogen of Arabidopsis thaliana.</title>
        <authorList>
            <person name="Kemen E."/>
            <person name="Gardiner A."/>
            <person name="Schultz-Larsen T."/>
            <person name="Kemen A.C."/>
            <person name="Balmuth A.L."/>
            <person name="Robert-Seilaniantz A."/>
            <person name="Bailey K."/>
            <person name="Holub E."/>
            <person name="Studholme D.J."/>
            <person name="Maclean D."/>
            <person name="Jones J.D."/>
        </authorList>
    </citation>
    <scope>NUCLEOTIDE SEQUENCE</scope>
</reference>
<evidence type="ECO:0000259" key="3">
    <source>
        <dbReference type="PROSITE" id="PS50006"/>
    </source>
</evidence>
<feature type="domain" description="FHA" evidence="3">
    <location>
        <begin position="42"/>
        <end position="93"/>
    </location>
</feature>
<evidence type="ECO:0000256" key="1">
    <source>
        <dbReference type="SAM" id="Coils"/>
    </source>
</evidence>
<dbReference type="PANTHER" id="PTHR23308">
    <property type="entry name" value="NUCLEAR INHIBITOR OF PROTEIN PHOSPHATASE-1"/>
    <property type="match status" value="1"/>
</dbReference>
<reference evidence="4" key="2">
    <citation type="submission" date="2011-02" db="EMBL/GenBank/DDBJ databases">
        <authorList>
            <person name="MacLean D."/>
        </authorList>
    </citation>
    <scope>NUCLEOTIDE SEQUENCE</scope>
</reference>
<dbReference type="InterPro" id="IPR000253">
    <property type="entry name" value="FHA_dom"/>
</dbReference>
<dbReference type="Pfam" id="PF00498">
    <property type="entry name" value="FHA"/>
    <property type="match status" value="1"/>
</dbReference>
<proteinExistence type="predicted"/>
<accession>F0W6A0</accession>
<evidence type="ECO:0000256" key="2">
    <source>
        <dbReference type="SAM" id="MobiDB-lite"/>
    </source>
</evidence>
<dbReference type="AlphaFoldDB" id="F0W6A0"/>
<feature type="region of interest" description="Disordered" evidence="2">
    <location>
        <begin position="188"/>
        <end position="207"/>
    </location>
</feature>
<dbReference type="InterPro" id="IPR050923">
    <property type="entry name" value="Cell_Proc_Reg/RNA_Proc"/>
</dbReference>
<evidence type="ECO:0000313" key="4">
    <source>
        <dbReference type="EMBL" id="CCA16643.1"/>
    </source>
</evidence>
<organism evidence="4">
    <name type="scientific">Albugo laibachii Nc14</name>
    <dbReference type="NCBI Taxonomy" id="890382"/>
    <lineage>
        <taxon>Eukaryota</taxon>
        <taxon>Sar</taxon>
        <taxon>Stramenopiles</taxon>
        <taxon>Oomycota</taxon>
        <taxon>Peronosporomycetes</taxon>
        <taxon>Albuginales</taxon>
        <taxon>Albuginaceae</taxon>
        <taxon>Albugo</taxon>
    </lineage>
</organism>
<dbReference type="SMART" id="SM00240">
    <property type="entry name" value="FHA"/>
    <property type="match status" value="1"/>
</dbReference>
<dbReference type="EMBL" id="FR824069">
    <property type="protein sequence ID" value="CCA16643.1"/>
    <property type="molecule type" value="Genomic_DNA"/>
</dbReference>
<protein>
    <submittedName>
        <fullName evidence="4">Uncharacterized protein AlNc14C24G2400</fullName>
    </submittedName>
</protein>
<dbReference type="CDD" id="cd22677">
    <property type="entry name" value="FHA_Kanadaptin"/>
    <property type="match status" value="1"/>
</dbReference>
<dbReference type="SUPFAM" id="SSF49879">
    <property type="entry name" value="SMAD/FHA domain"/>
    <property type="match status" value="1"/>
</dbReference>
<dbReference type="HOGENOM" id="CLU_015909_2_2_1"/>
<feature type="region of interest" description="Disordered" evidence="2">
    <location>
        <begin position="534"/>
        <end position="553"/>
    </location>
</feature>
<keyword evidence="1" id="KW-0175">Coiled coil</keyword>
<gene>
    <name evidence="4" type="primary">AlNc14C24G2400</name>
    <name evidence="4" type="ORF">ALNC14_027860</name>
</gene>